<comment type="caution">
    <text evidence="1">The sequence shown here is derived from an EMBL/GenBank/DDBJ whole genome shotgun (WGS) entry which is preliminary data.</text>
</comment>
<sequence>MKGSKEQFEDNETDKVIDSCAEKLGNCAEMFQEMAEMIGNICEETKNGENE</sequence>
<dbReference type="EMBL" id="BART01006251">
    <property type="protein sequence ID" value="GAG60145.1"/>
    <property type="molecule type" value="Genomic_DNA"/>
</dbReference>
<proteinExistence type="predicted"/>
<dbReference type="AlphaFoldDB" id="X0YV69"/>
<gene>
    <name evidence="1" type="ORF">S01H4_14244</name>
</gene>
<organism evidence="1">
    <name type="scientific">marine sediment metagenome</name>
    <dbReference type="NCBI Taxonomy" id="412755"/>
    <lineage>
        <taxon>unclassified sequences</taxon>
        <taxon>metagenomes</taxon>
        <taxon>ecological metagenomes</taxon>
    </lineage>
</organism>
<accession>X0YV69</accession>
<reference evidence="1" key="1">
    <citation type="journal article" date="2014" name="Front. Microbiol.">
        <title>High frequency of phylogenetically diverse reductive dehalogenase-homologous genes in deep subseafloor sedimentary metagenomes.</title>
        <authorList>
            <person name="Kawai M."/>
            <person name="Futagami T."/>
            <person name="Toyoda A."/>
            <person name="Takaki Y."/>
            <person name="Nishi S."/>
            <person name="Hori S."/>
            <person name="Arai W."/>
            <person name="Tsubouchi T."/>
            <person name="Morono Y."/>
            <person name="Uchiyama I."/>
            <person name="Ito T."/>
            <person name="Fujiyama A."/>
            <person name="Inagaki F."/>
            <person name="Takami H."/>
        </authorList>
    </citation>
    <scope>NUCLEOTIDE SEQUENCE</scope>
    <source>
        <strain evidence="1">Expedition CK06-06</strain>
    </source>
</reference>
<evidence type="ECO:0000313" key="1">
    <source>
        <dbReference type="EMBL" id="GAG60145.1"/>
    </source>
</evidence>
<protein>
    <submittedName>
        <fullName evidence="1">Uncharacterized protein</fullName>
    </submittedName>
</protein>
<name>X0YV69_9ZZZZ</name>